<dbReference type="InterPro" id="IPR005835">
    <property type="entry name" value="NTP_transferase_dom"/>
</dbReference>
<sequence length="235" mass="26769">MRAIILAGGKGTRLEPYTTVLPKPLMPIGDMPILEVMIRQLKHFGFERITLAVGHLGGLIEAFCGDGQQFGVKIDYSREDEPLGTAGPLTLIDDFDDDFLIMNGDLLTDLDYSDMVAFHKKANAFATLGLYQKRVKVDLGVIKADKSGEVKDYIEKPTMTYEVSMGIYVFNPHVQEHIPRGERLDLPDLIKLLMNKNKTIMGYRFYGNWLDIGRYEDYQEAVELFKEQSEEFLYK</sequence>
<feature type="domain" description="Nucleotidyl transferase" evidence="1">
    <location>
        <begin position="3"/>
        <end position="224"/>
    </location>
</feature>
<dbReference type="InterPro" id="IPR050486">
    <property type="entry name" value="Mannose-1P_guanyltransferase"/>
</dbReference>
<dbReference type="InterPro" id="IPR029044">
    <property type="entry name" value="Nucleotide-diphossugar_trans"/>
</dbReference>
<dbReference type="PANTHER" id="PTHR22572">
    <property type="entry name" value="SUGAR-1-PHOSPHATE GUANYL TRANSFERASE"/>
    <property type="match status" value="1"/>
</dbReference>
<dbReference type="Gene3D" id="3.90.550.10">
    <property type="entry name" value="Spore Coat Polysaccharide Biosynthesis Protein SpsA, Chain A"/>
    <property type="match status" value="1"/>
</dbReference>
<comment type="caution">
    <text evidence="2">The sequence shown here is derived from an EMBL/GenBank/DDBJ whole genome shotgun (WGS) entry which is preliminary data.</text>
</comment>
<dbReference type="Proteomes" id="UP000051096">
    <property type="component" value="Unassembled WGS sequence"/>
</dbReference>
<dbReference type="Pfam" id="PF00483">
    <property type="entry name" value="NTP_transferase"/>
    <property type="match status" value="1"/>
</dbReference>
<evidence type="ECO:0000313" key="3">
    <source>
        <dbReference type="Proteomes" id="UP000051096"/>
    </source>
</evidence>
<protein>
    <submittedName>
        <fullName evidence="2">Nucleoside-diphosphate-sugar pyrophosphorylase</fullName>
    </submittedName>
</protein>
<dbReference type="SUPFAM" id="SSF53448">
    <property type="entry name" value="Nucleotide-diphospho-sugar transferases"/>
    <property type="match status" value="1"/>
</dbReference>
<dbReference type="AlphaFoldDB" id="A0A0S8G2H3"/>
<dbReference type="EMBL" id="LJUO01000245">
    <property type="protein sequence ID" value="KPK67024.1"/>
    <property type="molecule type" value="Genomic_DNA"/>
</dbReference>
<gene>
    <name evidence="2" type="ORF">AMJ87_14040</name>
</gene>
<reference evidence="2 3" key="1">
    <citation type="journal article" date="2015" name="Microbiome">
        <title>Genomic resolution of linkages in carbon, nitrogen, and sulfur cycling among widespread estuary sediment bacteria.</title>
        <authorList>
            <person name="Baker B.J."/>
            <person name="Lazar C.S."/>
            <person name="Teske A.P."/>
            <person name="Dick G.J."/>
        </authorList>
    </citation>
    <scope>NUCLEOTIDE SEQUENCE [LARGE SCALE GENOMIC DNA]</scope>
    <source>
        <strain evidence="2">SM23_60</strain>
    </source>
</reference>
<evidence type="ECO:0000259" key="1">
    <source>
        <dbReference type="Pfam" id="PF00483"/>
    </source>
</evidence>
<name>A0A0S8G2H3_UNCW3</name>
<proteinExistence type="predicted"/>
<accession>A0A0S8G2H3</accession>
<organism evidence="2 3">
    <name type="scientific">candidate division WOR_3 bacterium SM23_60</name>
    <dbReference type="NCBI Taxonomy" id="1703780"/>
    <lineage>
        <taxon>Bacteria</taxon>
        <taxon>Bacteria division WOR-3</taxon>
    </lineage>
</organism>
<evidence type="ECO:0000313" key="2">
    <source>
        <dbReference type="EMBL" id="KPK67024.1"/>
    </source>
</evidence>